<keyword evidence="2" id="KW-1185">Reference proteome</keyword>
<organism evidence="1 2">
    <name type="scientific">Aquipuribacter hungaricus</name>
    <dbReference type="NCBI Taxonomy" id="545624"/>
    <lineage>
        <taxon>Bacteria</taxon>
        <taxon>Bacillati</taxon>
        <taxon>Actinomycetota</taxon>
        <taxon>Actinomycetes</taxon>
        <taxon>Micrococcales</taxon>
        <taxon>Intrasporangiaceae</taxon>
        <taxon>Aquipuribacter</taxon>
    </lineage>
</organism>
<comment type="caution">
    <text evidence="1">The sequence shown here is derived from an EMBL/GenBank/DDBJ whole genome shotgun (WGS) entry which is preliminary data.</text>
</comment>
<evidence type="ECO:0008006" key="3">
    <source>
        <dbReference type="Google" id="ProtNLM"/>
    </source>
</evidence>
<reference evidence="2" key="1">
    <citation type="journal article" date="2019" name="Int. J. Syst. Evol. Microbiol.">
        <title>The Global Catalogue of Microorganisms (GCM) 10K type strain sequencing project: providing services to taxonomists for standard genome sequencing and annotation.</title>
        <authorList>
            <consortium name="The Broad Institute Genomics Platform"/>
            <consortium name="The Broad Institute Genome Sequencing Center for Infectious Disease"/>
            <person name="Wu L."/>
            <person name="Ma J."/>
        </authorList>
    </citation>
    <scope>NUCLEOTIDE SEQUENCE [LARGE SCALE GENOMIC DNA]</scope>
    <source>
        <strain evidence="2">NCAIM B.02333</strain>
    </source>
</reference>
<evidence type="ECO:0000313" key="2">
    <source>
        <dbReference type="Proteomes" id="UP001595685"/>
    </source>
</evidence>
<protein>
    <recommendedName>
        <fullName evidence="3">Small CPxCG-related zinc finger protein</fullName>
    </recommendedName>
</protein>
<proteinExistence type="predicted"/>
<sequence>MDIDVCLECRGPTSLLRASLRAAASRTERTWRECPGCGWESLYQDVVHPLDEHPWAAAG</sequence>
<evidence type="ECO:0000313" key="1">
    <source>
        <dbReference type="EMBL" id="MFC3688780.1"/>
    </source>
</evidence>
<dbReference type="Proteomes" id="UP001595685">
    <property type="component" value="Unassembled WGS sequence"/>
</dbReference>
<dbReference type="RefSeq" id="WP_340291390.1">
    <property type="nucleotide sequence ID" value="NZ_JBBEOI010000038.1"/>
</dbReference>
<gene>
    <name evidence="1" type="ORF">ACFOLH_10545</name>
</gene>
<name>A0ABV7WH34_9MICO</name>
<accession>A0ABV7WH34</accession>
<dbReference type="EMBL" id="JBHRWW010000006">
    <property type="protein sequence ID" value="MFC3688780.1"/>
    <property type="molecule type" value="Genomic_DNA"/>
</dbReference>